<dbReference type="PANTHER" id="PTHR13847">
    <property type="entry name" value="SARCOSINE DEHYDROGENASE-RELATED"/>
    <property type="match status" value="1"/>
</dbReference>
<accession>A0A344U7Z7</accession>
<dbReference type="RefSeq" id="WP_114058188.1">
    <property type="nucleotide sequence ID" value="NZ_CP030862.1"/>
</dbReference>
<dbReference type="GO" id="GO:0016491">
    <property type="term" value="F:oxidoreductase activity"/>
    <property type="evidence" value="ECO:0007669"/>
    <property type="project" value="UniProtKB-KW"/>
</dbReference>
<dbReference type="KEGG" id="sgz:C0216_29540"/>
<organism evidence="3 4">
    <name type="scientific">Streptomyces globosus</name>
    <dbReference type="NCBI Taxonomy" id="68209"/>
    <lineage>
        <taxon>Bacteria</taxon>
        <taxon>Bacillati</taxon>
        <taxon>Actinomycetota</taxon>
        <taxon>Actinomycetes</taxon>
        <taxon>Kitasatosporales</taxon>
        <taxon>Streptomycetaceae</taxon>
        <taxon>Streptomyces</taxon>
    </lineage>
</organism>
<dbReference type="AlphaFoldDB" id="A0A344U7Z7"/>
<evidence type="ECO:0000313" key="4">
    <source>
        <dbReference type="Proteomes" id="UP000252004"/>
    </source>
</evidence>
<dbReference type="Pfam" id="PF01266">
    <property type="entry name" value="DAO"/>
    <property type="match status" value="1"/>
</dbReference>
<dbReference type="EMBL" id="CP030862">
    <property type="protein sequence ID" value="AXE27018.1"/>
    <property type="molecule type" value="Genomic_DNA"/>
</dbReference>
<dbReference type="InterPro" id="IPR036188">
    <property type="entry name" value="FAD/NAD-bd_sf"/>
</dbReference>
<evidence type="ECO:0000259" key="2">
    <source>
        <dbReference type="Pfam" id="PF01266"/>
    </source>
</evidence>
<name>A0A344U7Z7_9ACTN</name>
<gene>
    <name evidence="3" type="ORF">C0216_29540</name>
</gene>
<reference evidence="3 4" key="1">
    <citation type="submission" date="2018-01" db="EMBL/GenBank/DDBJ databases">
        <title>Draft genome Sequence of streptomyces globosus LZH-48.</title>
        <authorList>
            <person name="Ran K."/>
            <person name="Li Z."/>
            <person name="Wei S."/>
            <person name="Dong R."/>
        </authorList>
    </citation>
    <scope>NUCLEOTIDE SEQUENCE [LARGE SCALE GENOMIC DNA]</scope>
    <source>
        <strain evidence="3 4">LZH-48</strain>
    </source>
</reference>
<feature type="domain" description="FAD dependent oxidoreductase" evidence="2">
    <location>
        <begin position="10"/>
        <end position="361"/>
    </location>
</feature>
<dbReference type="Gene3D" id="3.50.50.60">
    <property type="entry name" value="FAD/NAD(P)-binding domain"/>
    <property type="match status" value="1"/>
</dbReference>
<keyword evidence="4" id="KW-1185">Reference proteome</keyword>
<dbReference type="PANTHER" id="PTHR13847:SF287">
    <property type="entry name" value="FAD-DEPENDENT OXIDOREDUCTASE DOMAIN-CONTAINING PROTEIN 1"/>
    <property type="match status" value="1"/>
</dbReference>
<dbReference type="OrthoDB" id="9806452at2"/>
<sequence>MSPVLHAHADAVVVGGGVIGAAIAHRLALAGLGRIVLCDQGRVSAQGATSRSGGLLRLHHTSAADTRLAARSLPVFEQWADVIGGDCGYRRTGFVMIVGEEHADGLRQNAAAASDAAGYRRTEVVDAAELKALYPGLRTEGVGLAAYEPEGGYADPLAATAALLGAAYRLGVSPSEGIRAVKVLERAGTVTGVLTSIGRIDSPLVVLAGGAWGSAPAEYLGIHIPVTARRIGLAQAELPGAGRRGSAASVPTCIDDTTGSYFRPDGLDRFYFGVPSKPDTELGRDVEPLTESELEAAIAAVAHRVPAAAAAPLAGTRSGLDGYTPDKRPVVGAAGPDGLYLALGFSGGGFKLAPAVAELAALEITEGGAVPGKAVQQLLEPYRPQRFLAGHPIRPEAPYDHM</sequence>
<dbReference type="InterPro" id="IPR006076">
    <property type="entry name" value="FAD-dep_OxRdtase"/>
</dbReference>
<dbReference type="SUPFAM" id="SSF51905">
    <property type="entry name" value="FAD/NAD(P)-binding domain"/>
    <property type="match status" value="1"/>
</dbReference>
<keyword evidence="1" id="KW-0560">Oxidoreductase</keyword>
<dbReference type="Proteomes" id="UP000252004">
    <property type="component" value="Chromosome"/>
</dbReference>
<proteinExistence type="predicted"/>
<dbReference type="Gene3D" id="3.30.9.10">
    <property type="entry name" value="D-Amino Acid Oxidase, subunit A, domain 2"/>
    <property type="match status" value="1"/>
</dbReference>
<dbReference type="GO" id="GO:0005737">
    <property type="term" value="C:cytoplasm"/>
    <property type="evidence" value="ECO:0007669"/>
    <property type="project" value="TreeGrafter"/>
</dbReference>
<evidence type="ECO:0000256" key="1">
    <source>
        <dbReference type="ARBA" id="ARBA00023002"/>
    </source>
</evidence>
<evidence type="ECO:0000313" key="3">
    <source>
        <dbReference type="EMBL" id="AXE27018.1"/>
    </source>
</evidence>
<protein>
    <recommendedName>
        <fullName evidence="2">FAD dependent oxidoreductase domain-containing protein</fullName>
    </recommendedName>
</protein>